<dbReference type="Proteomes" id="UP000605992">
    <property type="component" value="Unassembled WGS sequence"/>
</dbReference>
<organism evidence="1 2">
    <name type="scientific">Planotetraspora thailandica</name>
    <dbReference type="NCBI Taxonomy" id="487172"/>
    <lineage>
        <taxon>Bacteria</taxon>
        <taxon>Bacillati</taxon>
        <taxon>Actinomycetota</taxon>
        <taxon>Actinomycetes</taxon>
        <taxon>Streptosporangiales</taxon>
        <taxon>Streptosporangiaceae</taxon>
        <taxon>Planotetraspora</taxon>
    </lineage>
</organism>
<sequence>MNAAARLEALAKDARATAFVYDDGPGRARARCLHDQWVILADDQGARRSGRPDGSTWEQQVRRQPITINDNQYFFPGRTARPTATNDYQSQPMAAAADFKTDEAEVLGLAGSIPVRLR</sequence>
<protein>
    <submittedName>
        <fullName evidence="1">Uncharacterized protein</fullName>
    </submittedName>
</protein>
<proteinExistence type="predicted"/>
<dbReference type="AlphaFoldDB" id="A0A8J3XTW1"/>
<reference evidence="1" key="1">
    <citation type="submission" date="2021-01" db="EMBL/GenBank/DDBJ databases">
        <title>Whole genome shotgun sequence of Planotetraspora thailandica NBRC 104271.</title>
        <authorList>
            <person name="Komaki H."/>
            <person name="Tamura T."/>
        </authorList>
    </citation>
    <scope>NUCLEOTIDE SEQUENCE</scope>
    <source>
        <strain evidence="1">NBRC 104271</strain>
    </source>
</reference>
<keyword evidence="2" id="KW-1185">Reference proteome</keyword>
<dbReference type="EMBL" id="BOOR01000006">
    <property type="protein sequence ID" value="GII52520.1"/>
    <property type="molecule type" value="Genomic_DNA"/>
</dbReference>
<evidence type="ECO:0000313" key="1">
    <source>
        <dbReference type="EMBL" id="GII52520.1"/>
    </source>
</evidence>
<accession>A0A8J3XTW1</accession>
<evidence type="ECO:0000313" key="2">
    <source>
        <dbReference type="Proteomes" id="UP000605992"/>
    </source>
</evidence>
<name>A0A8J3XTW1_9ACTN</name>
<gene>
    <name evidence="1" type="ORF">Pth03_09090</name>
</gene>
<comment type="caution">
    <text evidence="1">The sequence shown here is derived from an EMBL/GenBank/DDBJ whole genome shotgun (WGS) entry which is preliminary data.</text>
</comment>